<keyword evidence="1" id="KW-1133">Transmembrane helix</keyword>
<keyword evidence="1" id="KW-0812">Transmembrane</keyword>
<dbReference type="Proteomes" id="UP000266091">
    <property type="component" value="Unassembled WGS sequence"/>
</dbReference>
<gene>
    <name evidence="2" type="ORF">MESMUL_20790</name>
</gene>
<evidence type="ECO:0000313" key="2">
    <source>
        <dbReference type="EMBL" id="GBO94725.1"/>
    </source>
</evidence>
<sequence length="227" mass="24784">MNSEKLIDYGKRWALLALGMFVAASGISLITQTHLGTTPISSLPYTITGLTGLTFGTTTFIVNVVFFVIEWLLLKKRGVFHAFMCFQVPVVFVFSAFIDFTMTPAAAVMPSGYIPRFIVSFLGNAILALGIVMQIHSRTIVQPGEGIVLAESVFFRHPFGTMKVVNDWSLVIIACIVALIFTGGIIGVREGTFVSALCVGLFAKQFLKLWPMPKAPEPRVAEEKAMA</sequence>
<comment type="caution">
    <text evidence="2">The sequence shown here is derived from an EMBL/GenBank/DDBJ whole genome shotgun (WGS) entry which is preliminary data.</text>
</comment>
<evidence type="ECO:0000313" key="3">
    <source>
        <dbReference type="Proteomes" id="UP000266091"/>
    </source>
</evidence>
<accession>A0A401LI46</accession>
<proteinExistence type="predicted"/>
<dbReference type="AlphaFoldDB" id="A0A388SEW8"/>
<feature type="transmembrane region" description="Helical" evidence="1">
    <location>
        <begin position="12"/>
        <end position="30"/>
    </location>
</feature>
<evidence type="ECO:0000256" key="1">
    <source>
        <dbReference type="SAM" id="Phobius"/>
    </source>
</evidence>
<feature type="transmembrane region" description="Helical" evidence="1">
    <location>
        <begin position="50"/>
        <end position="74"/>
    </location>
</feature>
<dbReference type="RefSeq" id="WP_116270938.1">
    <property type="nucleotide sequence ID" value="NZ_BGZJ01000002.1"/>
</dbReference>
<feature type="transmembrane region" description="Helical" evidence="1">
    <location>
        <begin position="113"/>
        <end position="132"/>
    </location>
</feature>
<keyword evidence="3" id="KW-1185">Reference proteome</keyword>
<dbReference type="EMBL" id="BGZJ01000002">
    <property type="protein sequence ID" value="GBO94725.1"/>
    <property type="molecule type" value="Genomic_DNA"/>
</dbReference>
<feature type="transmembrane region" description="Helical" evidence="1">
    <location>
        <begin position="168"/>
        <end position="186"/>
    </location>
</feature>
<dbReference type="PANTHER" id="PTHR40078">
    <property type="entry name" value="INTEGRAL MEMBRANE PROTEIN-RELATED"/>
    <property type="match status" value="1"/>
</dbReference>
<protein>
    <submittedName>
        <fullName evidence="2">Membrane protein</fullName>
    </submittedName>
</protein>
<keyword evidence="1" id="KW-0472">Membrane</keyword>
<accession>A0A388SEW8</accession>
<dbReference type="OrthoDB" id="87655at2"/>
<dbReference type="InterPro" id="IPR038750">
    <property type="entry name" value="YczE/YyaS-like"/>
</dbReference>
<name>A0A388SEW8_9BURK</name>
<feature type="transmembrane region" description="Helical" evidence="1">
    <location>
        <begin position="86"/>
        <end position="107"/>
    </location>
</feature>
<dbReference type="PANTHER" id="PTHR40078:SF1">
    <property type="entry name" value="INTEGRAL MEMBRANE PROTEIN"/>
    <property type="match status" value="1"/>
</dbReference>
<dbReference type="Pfam" id="PF19700">
    <property type="entry name" value="DUF6198"/>
    <property type="match status" value="1"/>
</dbReference>
<organism evidence="2 3">
    <name type="scientific">Mesosutterella multiformis</name>
    <dbReference type="NCBI Taxonomy" id="2259133"/>
    <lineage>
        <taxon>Bacteria</taxon>
        <taxon>Pseudomonadati</taxon>
        <taxon>Pseudomonadota</taxon>
        <taxon>Betaproteobacteria</taxon>
        <taxon>Burkholderiales</taxon>
        <taxon>Sutterellaceae</taxon>
        <taxon>Mesosutterella</taxon>
    </lineage>
</organism>
<reference evidence="2 3" key="1">
    <citation type="journal article" date="2018" name="Int. J. Syst. Evol. Microbiol.">
        <title>Mesosutterella multiformis gen. nov., sp. nov., a member of the family Sutterellaceae and Sutterella megalosphaeroides sp. nov., isolated from human faeces.</title>
        <authorList>
            <person name="Sakamoto M."/>
            <person name="Ikeyama N."/>
            <person name="Kunihiro T."/>
            <person name="Iino T."/>
            <person name="Yuki M."/>
            <person name="Ohkuma M."/>
        </authorList>
    </citation>
    <scope>NUCLEOTIDE SEQUENCE [LARGE SCALE GENOMIC DNA]</scope>
    <source>
        <strain evidence="2 3">4NBBH2</strain>
    </source>
</reference>